<accession>A0A9X2ELT3</accession>
<keyword evidence="8" id="KW-1185">Reference proteome</keyword>
<dbReference type="AlphaFoldDB" id="A0A9X2ELT3"/>
<evidence type="ECO:0000256" key="4">
    <source>
        <dbReference type="PIRSR" id="PIRSR600997-1"/>
    </source>
</evidence>
<dbReference type="InterPro" id="IPR002018">
    <property type="entry name" value="CarbesteraseB"/>
</dbReference>
<feature type="active site" description="Acyl-ester intermediate" evidence="4">
    <location>
        <position position="208"/>
    </location>
</feature>
<feature type="domain" description="Carboxylesterase type B" evidence="6">
    <location>
        <begin position="16"/>
        <end position="486"/>
    </location>
</feature>
<dbReference type="Gene3D" id="3.40.50.1820">
    <property type="entry name" value="alpha/beta hydrolase"/>
    <property type="match status" value="1"/>
</dbReference>
<comment type="similarity">
    <text evidence="1 5">Belongs to the type-B carboxylesterase/lipase family.</text>
</comment>
<keyword evidence="2 5" id="KW-0378">Hydrolase</keyword>
<feature type="active site" description="Charge relay system" evidence="4">
    <location>
        <position position="428"/>
    </location>
</feature>
<evidence type="ECO:0000256" key="2">
    <source>
        <dbReference type="ARBA" id="ARBA00022801"/>
    </source>
</evidence>
<dbReference type="SUPFAM" id="SSF53474">
    <property type="entry name" value="alpha/beta-Hydrolases"/>
    <property type="match status" value="1"/>
</dbReference>
<dbReference type="InterPro" id="IPR019826">
    <property type="entry name" value="Carboxylesterase_B_AS"/>
</dbReference>
<feature type="active site" description="Charge relay system" evidence="4">
    <location>
        <position position="327"/>
    </location>
</feature>
<dbReference type="PANTHER" id="PTHR43918">
    <property type="entry name" value="ACETYLCHOLINESTERASE"/>
    <property type="match status" value="1"/>
</dbReference>
<dbReference type="InterPro" id="IPR050654">
    <property type="entry name" value="AChE-related_enzymes"/>
</dbReference>
<evidence type="ECO:0000256" key="3">
    <source>
        <dbReference type="ARBA" id="ARBA00023157"/>
    </source>
</evidence>
<dbReference type="EMBL" id="JALBWM010000032">
    <property type="protein sequence ID" value="MCO1334579.1"/>
    <property type="molecule type" value="Genomic_DNA"/>
</dbReference>
<dbReference type="Pfam" id="PF00135">
    <property type="entry name" value="COesterase"/>
    <property type="match status" value="1"/>
</dbReference>
<dbReference type="PRINTS" id="PR00878">
    <property type="entry name" value="CHOLNESTRASE"/>
</dbReference>
<dbReference type="InterPro" id="IPR000997">
    <property type="entry name" value="Cholinesterase"/>
</dbReference>
<sequence>MTTDPGIGRHLNIKPTPVIDSPAGPIIGTTDEETGVQKFLGIPYAHPPIGKLRWLPPQALATWKVPLHADCFGSPAAQNSSTLMEVRDQDGNLPDTEECLYLNIFSPPISQEKKLPVMFWIHGGSFYMGSGCQNIYNGSHLAASGRVIVITINYRLGVLGFLRLKDISDVPSTGNEGLLDQIAALKWVQQNISAFGGDPSNITLFGESAGAMSIASLLEVPQCRGIIRRAIVQSGHPKAIHSQQQANHVAKTFLKHFAEISNGCSLRNCSPKLLLKVQQKILSDTLMVPKWGQLPFKPVADENLSLSDVKINAPSNTPLLLGNNLEEWNLFSAINPESFSLDYRQICTHLEWLIPESDLKPLLSHYYQLAKTMTGNPWPEWSRAWNLLLTDMVFTLPGLRHLKDHRGNNFHYHFAQPLAAQPLLGACHAVELGYVFGTHGDQSLQVLYGGEENPHLLSASMQEAWLSFAESGKPSGDWPEFSGKYSKRFGGHPSARKFNTPELLSLWQHIPDNALNGYL</sequence>
<gene>
    <name evidence="7" type="ORF">MO867_09535</name>
</gene>
<dbReference type="GO" id="GO:0004104">
    <property type="term" value="F:cholinesterase activity"/>
    <property type="evidence" value="ECO:0007669"/>
    <property type="project" value="InterPro"/>
</dbReference>
<name>A0A9X2ELT3_9GAMM</name>
<dbReference type="PROSITE" id="PS00122">
    <property type="entry name" value="CARBOXYLESTERASE_B_1"/>
    <property type="match status" value="1"/>
</dbReference>
<organism evidence="7 8">
    <name type="scientific">Microbulbifer okhotskensis</name>
    <dbReference type="NCBI Taxonomy" id="2926617"/>
    <lineage>
        <taxon>Bacteria</taxon>
        <taxon>Pseudomonadati</taxon>
        <taxon>Pseudomonadota</taxon>
        <taxon>Gammaproteobacteria</taxon>
        <taxon>Cellvibrionales</taxon>
        <taxon>Microbulbiferaceae</taxon>
        <taxon>Microbulbifer</taxon>
    </lineage>
</organism>
<dbReference type="Proteomes" id="UP001139028">
    <property type="component" value="Unassembled WGS sequence"/>
</dbReference>
<evidence type="ECO:0000313" key="7">
    <source>
        <dbReference type="EMBL" id="MCO1334579.1"/>
    </source>
</evidence>
<dbReference type="EC" id="3.1.1.-" evidence="5"/>
<evidence type="ECO:0000256" key="5">
    <source>
        <dbReference type="RuleBase" id="RU361235"/>
    </source>
</evidence>
<evidence type="ECO:0000259" key="6">
    <source>
        <dbReference type="Pfam" id="PF00135"/>
    </source>
</evidence>
<comment type="caution">
    <text evidence="7">The sequence shown here is derived from an EMBL/GenBank/DDBJ whole genome shotgun (WGS) entry which is preliminary data.</text>
</comment>
<dbReference type="PANTHER" id="PTHR43918:SF4">
    <property type="entry name" value="CARBOXYLIC ESTER HYDROLASE"/>
    <property type="match status" value="1"/>
</dbReference>
<proteinExistence type="inferred from homology"/>
<evidence type="ECO:0000256" key="1">
    <source>
        <dbReference type="ARBA" id="ARBA00005964"/>
    </source>
</evidence>
<protein>
    <recommendedName>
        <fullName evidence="5">Carboxylic ester hydrolase</fullName>
        <ecNumber evidence="5">3.1.1.-</ecNumber>
    </recommendedName>
</protein>
<evidence type="ECO:0000313" key="8">
    <source>
        <dbReference type="Proteomes" id="UP001139028"/>
    </source>
</evidence>
<dbReference type="InterPro" id="IPR029058">
    <property type="entry name" value="AB_hydrolase_fold"/>
</dbReference>
<keyword evidence="3" id="KW-1015">Disulfide bond</keyword>
<dbReference type="RefSeq" id="WP_252466156.1">
    <property type="nucleotide sequence ID" value="NZ_JALBWM010000032.1"/>
</dbReference>
<reference evidence="7" key="1">
    <citation type="journal article" date="2022" name="Arch. Microbiol.">
        <title>Microbulbifer okhotskensis sp. nov., isolated from a deep bottom sediment of the Okhotsk Sea.</title>
        <authorList>
            <person name="Romanenko L."/>
            <person name="Kurilenko V."/>
            <person name="Otstavnykh N."/>
            <person name="Velansky P."/>
            <person name="Isaeva M."/>
            <person name="Mikhailov V."/>
        </authorList>
    </citation>
    <scope>NUCLEOTIDE SEQUENCE</scope>
    <source>
        <strain evidence="7">OS29</strain>
    </source>
</reference>